<feature type="non-terminal residue" evidence="7">
    <location>
        <position position="126"/>
    </location>
</feature>
<dbReference type="GO" id="GO:0005524">
    <property type="term" value="F:ATP binding"/>
    <property type="evidence" value="ECO:0007669"/>
    <property type="project" value="UniProtKB-KW"/>
</dbReference>
<dbReference type="AlphaFoldDB" id="A0A087U4E7"/>
<keyword evidence="2 5" id="KW-0812">Transmembrane</keyword>
<evidence type="ECO:0000256" key="2">
    <source>
        <dbReference type="ARBA" id="ARBA00022692"/>
    </source>
</evidence>
<evidence type="ECO:0000256" key="5">
    <source>
        <dbReference type="SAM" id="Phobius"/>
    </source>
</evidence>
<dbReference type="EMBL" id="KK118102">
    <property type="protein sequence ID" value="KFM72236.1"/>
    <property type="molecule type" value="Genomic_DNA"/>
</dbReference>
<evidence type="ECO:0000313" key="8">
    <source>
        <dbReference type="Proteomes" id="UP000054359"/>
    </source>
</evidence>
<dbReference type="OrthoDB" id="6435212at2759"/>
<keyword evidence="4 5" id="KW-0472">Membrane</keyword>
<gene>
    <name evidence="7" type="ORF">X975_25844</name>
</gene>
<dbReference type="STRING" id="407821.A0A087U4E7"/>
<reference evidence="7 8" key="1">
    <citation type="submission" date="2013-11" db="EMBL/GenBank/DDBJ databases">
        <title>Genome sequencing of Stegodyphus mimosarum.</title>
        <authorList>
            <person name="Bechsgaard J."/>
        </authorList>
    </citation>
    <scope>NUCLEOTIDE SEQUENCE [LARGE SCALE GENOMIC DNA]</scope>
</reference>
<name>A0A087U4E7_STEMI</name>
<evidence type="ECO:0000256" key="4">
    <source>
        <dbReference type="ARBA" id="ARBA00023136"/>
    </source>
</evidence>
<feature type="transmembrane region" description="Helical" evidence="5">
    <location>
        <begin position="82"/>
        <end position="109"/>
    </location>
</feature>
<keyword evidence="7" id="KW-0547">Nucleotide-binding</keyword>
<dbReference type="GO" id="GO:0140359">
    <property type="term" value="F:ABC-type transporter activity"/>
    <property type="evidence" value="ECO:0007669"/>
    <property type="project" value="InterPro"/>
</dbReference>
<keyword evidence="3 5" id="KW-1133">Transmembrane helix</keyword>
<evidence type="ECO:0000313" key="7">
    <source>
        <dbReference type="EMBL" id="KFM72236.1"/>
    </source>
</evidence>
<evidence type="ECO:0000256" key="3">
    <source>
        <dbReference type="ARBA" id="ARBA00022989"/>
    </source>
</evidence>
<feature type="transmembrane region" description="Helical" evidence="5">
    <location>
        <begin position="40"/>
        <end position="62"/>
    </location>
</feature>
<feature type="domain" description="ABC-2 type transporter transmembrane" evidence="6">
    <location>
        <begin position="13"/>
        <end position="110"/>
    </location>
</feature>
<evidence type="ECO:0000256" key="1">
    <source>
        <dbReference type="ARBA" id="ARBA00004141"/>
    </source>
</evidence>
<evidence type="ECO:0000259" key="6">
    <source>
        <dbReference type="Pfam" id="PF12698"/>
    </source>
</evidence>
<dbReference type="Proteomes" id="UP000054359">
    <property type="component" value="Unassembled WGS sequence"/>
</dbReference>
<dbReference type="InterPro" id="IPR013525">
    <property type="entry name" value="ABC2_TM"/>
</dbReference>
<dbReference type="Pfam" id="PF12698">
    <property type="entry name" value="ABC2_membrane_3"/>
    <property type="match status" value="1"/>
</dbReference>
<organism evidence="7 8">
    <name type="scientific">Stegodyphus mimosarum</name>
    <name type="common">African social velvet spider</name>
    <dbReference type="NCBI Taxonomy" id="407821"/>
    <lineage>
        <taxon>Eukaryota</taxon>
        <taxon>Metazoa</taxon>
        <taxon>Ecdysozoa</taxon>
        <taxon>Arthropoda</taxon>
        <taxon>Chelicerata</taxon>
        <taxon>Arachnida</taxon>
        <taxon>Araneae</taxon>
        <taxon>Araneomorphae</taxon>
        <taxon>Entelegynae</taxon>
        <taxon>Eresoidea</taxon>
        <taxon>Eresidae</taxon>
        <taxon>Stegodyphus</taxon>
    </lineage>
</organism>
<proteinExistence type="predicted"/>
<sequence>MHTSLLRSVTNRGSITLTNAPLPSFQTNFYDDQIRIMERIMGSIFISLALAFLSSSFVLLPTQERTTKAKLLQLMTGCSTPFYWFTMFIWDFFVNFIISLILIIPFAIFSHHVFFSPHSEAIGTAI</sequence>
<accession>A0A087U4E7</accession>
<keyword evidence="7" id="KW-0067">ATP-binding</keyword>
<dbReference type="GO" id="GO:0016020">
    <property type="term" value="C:membrane"/>
    <property type="evidence" value="ECO:0007669"/>
    <property type="project" value="UniProtKB-SubCell"/>
</dbReference>
<comment type="subcellular location">
    <subcellularLocation>
        <location evidence="1">Membrane</location>
        <topology evidence="1">Multi-pass membrane protein</topology>
    </subcellularLocation>
</comment>
<protein>
    <submittedName>
        <fullName evidence="7">ATP-binding cassette sub-family A member 2</fullName>
    </submittedName>
</protein>
<keyword evidence="8" id="KW-1185">Reference proteome</keyword>